<keyword evidence="1" id="KW-0732">Signal</keyword>
<dbReference type="Proteomes" id="UP000001962">
    <property type="component" value="Chromosome"/>
</dbReference>
<dbReference type="RefSeq" id="WP_011630131.1">
    <property type="nucleotide sequence ID" value="NC_008340.1"/>
</dbReference>
<evidence type="ECO:0000256" key="1">
    <source>
        <dbReference type="SAM" id="SignalP"/>
    </source>
</evidence>
<organism evidence="2 3">
    <name type="scientific">Alkalilimnicola ehrlichii (strain ATCC BAA-1101 / DSM 17681 / MLHE-1)</name>
    <dbReference type="NCBI Taxonomy" id="187272"/>
    <lineage>
        <taxon>Bacteria</taxon>
        <taxon>Pseudomonadati</taxon>
        <taxon>Pseudomonadota</taxon>
        <taxon>Gammaproteobacteria</taxon>
        <taxon>Chromatiales</taxon>
        <taxon>Ectothiorhodospiraceae</taxon>
        <taxon>Alkalilimnicola</taxon>
    </lineage>
</organism>
<dbReference type="HOGENOM" id="CLU_2191423_0_0_6"/>
<keyword evidence="3" id="KW-1185">Reference proteome</keyword>
<reference evidence="3" key="1">
    <citation type="submission" date="2006-08" db="EMBL/GenBank/DDBJ databases">
        <title>Complete sequence of Alkalilimnicola ehrilichei MLHE-1.</title>
        <authorList>
            <person name="Copeland A."/>
            <person name="Lucas S."/>
            <person name="Lapidus A."/>
            <person name="Barry K."/>
            <person name="Detter J.C."/>
            <person name="Glavina del Rio T."/>
            <person name="Hammon N."/>
            <person name="Israni S."/>
            <person name="Dalin E."/>
            <person name="Tice H."/>
            <person name="Pitluck S."/>
            <person name="Sims D."/>
            <person name="Brettin T."/>
            <person name="Bruce D."/>
            <person name="Han C."/>
            <person name="Tapia R."/>
            <person name="Gilna P."/>
            <person name="Schmutz J."/>
            <person name="Larimer F."/>
            <person name="Land M."/>
            <person name="Hauser L."/>
            <person name="Kyrpides N."/>
            <person name="Mikhailova N."/>
            <person name="Oremland R.S."/>
            <person name="Hoeft S.E."/>
            <person name="Switzer-Blum J."/>
            <person name="Kulp T."/>
            <person name="King G."/>
            <person name="Tabita R."/>
            <person name="Witte B."/>
            <person name="Santini J.M."/>
            <person name="Basu P."/>
            <person name="Hollibaugh J.T."/>
            <person name="Xie G."/>
            <person name="Stolz J.F."/>
            <person name="Richardson P."/>
        </authorList>
    </citation>
    <scope>NUCLEOTIDE SEQUENCE [LARGE SCALE GENOMIC DNA]</scope>
    <source>
        <strain evidence="3">ATCC BAA-1101 / DSM 17681 / MLHE-1</strain>
    </source>
</reference>
<dbReference type="KEGG" id="aeh:Mlg_2398"/>
<dbReference type="EMBL" id="CP000453">
    <property type="protein sequence ID" value="ABI57738.1"/>
    <property type="molecule type" value="Genomic_DNA"/>
</dbReference>
<name>Q0A5Z9_ALKEH</name>
<evidence type="ECO:0000313" key="2">
    <source>
        <dbReference type="EMBL" id="ABI57738.1"/>
    </source>
</evidence>
<feature type="signal peptide" evidence="1">
    <location>
        <begin position="1"/>
        <end position="21"/>
    </location>
</feature>
<sequence length="108" mass="11556">MKRLMTWLSAGALVLPGIVTAQSAFLTVPSGLYEGDTVVVQGGNFQPEAELHLDLIREGGGHTIESIRADEDGALRFELEGMAPGEYRLRAYSPSGAPLAETRVIVSE</sequence>
<proteinExistence type="predicted"/>
<dbReference type="AlphaFoldDB" id="Q0A5Z9"/>
<feature type="chain" id="PRO_5004167831" evidence="1">
    <location>
        <begin position="22"/>
        <end position="108"/>
    </location>
</feature>
<evidence type="ECO:0000313" key="3">
    <source>
        <dbReference type="Proteomes" id="UP000001962"/>
    </source>
</evidence>
<protein>
    <submittedName>
        <fullName evidence="2">Uncharacterized protein</fullName>
    </submittedName>
</protein>
<dbReference type="OrthoDB" id="101122at2"/>
<accession>Q0A5Z9</accession>
<gene>
    <name evidence="2" type="ordered locus">Mlg_2398</name>
</gene>